<feature type="chain" id="PRO_5001869135" evidence="1">
    <location>
        <begin position="25"/>
        <end position="149"/>
    </location>
</feature>
<accession>A0A090XE65</accession>
<name>A0A090XE65_IXORI</name>
<organism evidence="2">
    <name type="scientific">Ixodes ricinus</name>
    <name type="common">Common tick</name>
    <name type="synonym">Acarus ricinus</name>
    <dbReference type="NCBI Taxonomy" id="34613"/>
    <lineage>
        <taxon>Eukaryota</taxon>
        <taxon>Metazoa</taxon>
        <taxon>Ecdysozoa</taxon>
        <taxon>Arthropoda</taxon>
        <taxon>Chelicerata</taxon>
        <taxon>Arachnida</taxon>
        <taxon>Acari</taxon>
        <taxon>Parasitiformes</taxon>
        <taxon>Ixodida</taxon>
        <taxon>Ixodoidea</taxon>
        <taxon>Ixodidae</taxon>
        <taxon>Ixodinae</taxon>
        <taxon>Ixodes</taxon>
    </lineage>
</organism>
<proteinExistence type="evidence at transcript level"/>
<dbReference type="AlphaFoldDB" id="A0A090XE65"/>
<feature type="signal peptide" evidence="1">
    <location>
        <begin position="1"/>
        <end position="24"/>
    </location>
</feature>
<keyword evidence="1" id="KW-0732">Signal</keyword>
<sequence>MCCNISNMLLVLFAVVLILPESQGKGSRRINFLECYRAVRTGGDIFCQICGYDKSKGLDYETCELKCEGGTVDLPEEACSYDGGQKAFDTVPHALIIHKLLTLNLPTNIIAWLTDYLHQRKQSVLIKGKHSAPVPVTSGVPQGVAALKI</sequence>
<dbReference type="PANTHER" id="PTHR33332">
    <property type="entry name" value="REVERSE TRANSCRIPTASE DOMAIN-CONTAINING PROTEIN"/>
    <property type="match status" value="1"/>
</dbReference>
<evidence type="ECO:0000313" key="2">
    <source>
        <dbReference type="EMBL" id="JAC92328.1"/>
    </source>
</evidence>
<reference evidence="2" key="1">
    <citation type="journal article" date="2015" name="PLoS Negl. Trop. Dis.">
        <title>Deep Sequencing Analysis of the Ixodes ricinus Haemocytome.</title>
        <authorList>
            <person name="Kotsyfakis M."/>
            <person name="Kopacek P."/>
            <person name="Franta Z."/>
            <person name="Pedra J.H."/>
            <person name="Ribeiro J.M."/>
        </authorList>
    </citation>
    <scope>NUCLEOTIDE SEQUENCE</scope>
</reference>
<dbReference type="EMBL" id="GBIH01002382">
    <property type="protein sequence ID" value="JAC92328.1"/>
    <property type="molecule type" value="mRNA"/>
</dbReference>
<evidence type="ECO:0000256" key="1">
    <source>
        <dbReference type="SAM" id="SignalP"/>
    </source>
</evidence>
<protein>
    <submittedName>
        <fullName evidence="2">Putative secreted salivary protein</fullName>
    </submittedName>
</protein>